<dbReference type="PANTHER" id="PTHR47272:SF2">
    <property type="entry name" value="PIGGYBAC TRANSPOSABLE ELEMENT-DERIVED PROTEIN 3-LIKE"/>
    <property type="match status" value="1"/>
</dbReference>
<organism evidence="2 3">
    <name type="scientific">Rhynchophorus ferrugineus</name>
    <name type="common">Red palm weevil</name>
    <name type="synonym">Curculio ferrugineus</name>
    <dbReference type="NCBI Taxonomy" id="354439"/>
    <lineage>
        <taxon>Eukaryota</taxon>
        <taxon>Metazoa</taxon>
        <taxon>Ecdysozoa</taxon>
        <taxon>Arthropoda</taxon>
        <taxon>Hexapoda</taxon>
        <taxon>Insecta</taxon>
        <taxon>Pterygota</taxon>
        <taxon>Neoptera</taxon>
        <taxon>Endopterygota</taxon>
        <taxon>Coleoptera</taxon>
        <taxon>Polyphaga</taxon>
        <taxon>Cucujiformia</taxon>
        <taxon>Curculionidae</taxon>
        <taxon>Dryophthorinae</taxon>
        <taxon>Rhynchophorus</taxon>
    </lineage>
</organism>
<dbReference type="Pfam" id="PF13843">
    <property type="entry name" value="DDE_Tnp_1_7"/>
    <property type="match status" value="1"/>
</dbReference>
<proteinExistence type="predicted"/>
<gene>
    <name evidence="2" type="ORF">GWI33_009177</name>
</gene>
<keyword evidence="3" id="KW-1185">Reference proteome</keyword>
<protein>
    <recommendedName>
        <fullName evidence="1">PiggyBac transposable element-derived protein domain-containing protein</fullName>
    </recommendedName>
</protein>
<accession>A0A834MFD2</accession>
<feature type="domain" description="PiggyBac transposable element-derived protein" evidence="1">
    <location>
        <begin position="3"/>
        <end position="113"/>
    </location>
</feature>
<evidence type="ECO:0000313" key="3">
    <source>
        <dbReference type="Proteomes" id="UP000625711"/>
    </source>
</evidence>
<dbReference type="EMBL" id="JAACXV010000413">
    <property type="protein sequence ID" value="KAF7277755.1"/>
    <property type="molecule type" value="Genomic_DNA"/>
</dbReference>
<dbReference type="OrthoDB" id="10057274at2759"/>
<dbReference type="Proteomes" id="UP000625711">
    <property type="component" value="Unassembled WGS sequence"/>
</dbReference>
<dbReference type="InterPro" id="IPR029526">
    <property type="entry name" value="PGBD"/>
</dbReference>
<name>A0A834MFD2_RHYFE</name>
<comment type="caution">
    <text evidence="2">The sequence shown here is derived from an EMBL/GenBank/DDBJ whole genome shotgun (WGS) entry which is preliminary data.</text>
</comment>
<evidence type="ECO:0000313" key="2">
    <source>
        <dbReference type="EMBL" id="KAF7277755.1"/>
    </source>
</evidence>
<dbReference type="AlphaFoldDB" id="A0A834MFD2"/>
<evidence type="ECO:0000259" key="1">
    <source>
        <dbReference type="Pfam" id="PF13843"/>
    </source>
</evidence>
<dbReference type="PANTHER" id="PTHR47272">
    <property type="entry name" value="DDE_TNP_1_7 DOMAIN-CONTAINING PROTEIN"/>
    <property type="match status" value="1"/>
</dbReference>
<sequence length="127" mass="14904">MKDVPTDLAEDKMLKRGESDCRVSWDGLVCVKWTDYGAIYFLSNYLNPTAVDTTIRKKKDGTNQKVACPKIIKKYNHHMGYVGKIDMLCEVGRKSKKWWHRILLYFIDLSVVNDFILFKKELLQRLN</sequence>
<reference evidence="2" key="1">
    <citation type="submission" date="2020-08" db="EMBL/GenBank/DDBJ databases">
        <title>Genome sequencing and assembly of the red palm weevil Rhynchophorus ferrugineus.</title>
        <authorList>
            <person name="Dias G.B."/>
            <person name="Bergman C.M."/>
            <person name="Manee M."/>
        </authorList>
    </citation>
    <scope>NUCLEOTIDE SEQUENCE</scope>
    <source>
        <strain evidence="2">AA-2017</strain>
        <tissue evidence="2">Whole larva</tissue>
    </source>
</reference>